<dbReference type="InterPro" id="IPR019190">
    <property type="entry name" value="EXOV"/>
</dbReference>
<evidence type="ECO:0000313" key="3">
    <source>
        <dbReference type="Proteomes" id="UP001632038"/>
    </source>
</evidence>
<evidence type="ECO:0008006" key="4">
    <source>
        <dbReference type="Google" id="ProtNLM"/>
    </source>
</evidence>
<organism evidence="2 3">
    <name type="scientific">Castilleja foliolosa</name>
    <dbReference type="NCBI Taxonomy" id="1961234"/>
    <lineage>
        <taxon>Eukaryota</taxon>
        <taxon>Viridiplantae</taxon>
        <taxon>Streptophyta</taxon>
        <taxon>Embryophyta</taxon>
        <taxon>Tracheophyta</taxon>
        <taxon>Spermatophyta</taxon>
        <taxon>Magnoliopsida</taxon>
        <taxon>eudicotyledons</taxon>
        <taxon>Gunneridae</taxon>
        <taxon>Pentapetalae</taxon>
        <taxon>asterids</taxon>
        <taxon>lamiids</taxon>
        <taxon>Lamiales</taxon>
        <taxon>Orobanchaceae</taxon>
        <taxon>Pedicularideae</taxon>
        <taxon>Castillejinae</taxon>
        <taxon>Castilleja</taxon>
    </lineage>
</organism>
<dbReference type="PANTHER" id="PTHR14464">
    <property type="entry name" value="EXONUCLEASE V"/>
    <property type="match status" value="1"/>
</dbReference>
<dbReference type="Proteomes" id="UP001632038">
    <property type="component" value="Unassembled WGS sequence"/>
</dbReference>
<proteinExistence type="inferred from homology"/>
<protein>
    <recommendedName>
        <fullName evidence="4">PD-(D/E)XK endonuclease-like domain-containing protein</fullName>
    </recommendedName>
</protein>
<comment type="similarity">
    <text evidence="1">Belongs to the EXO5 family.</text>
</comment>
<accession>A0ABD3E6E1</accession>
<dbReference type="InterPro" id="IPR011604">
    <property type="entry name" value="PDDEXK-like_dom_sf"/>
</dbReference>
<dbReference type="PANTHER" id="PTHR14464:SF4">
    <property type="entry name" value="EXONUCLEASE V"/>
    <property type="match status" value="1"/>
</dbReference>
<dbReference type="Gene3D" id="3.90.320.10">
    <property type="match status" value="1"/>
</dbReference>
<dbReference type="EMBL" id="JAVIJP010000007">
    <property type="protein sequence ID" value="KAL3649372.1"/>
    <property type="molecule type" value="Genomic_DNA"/>
</dbReference>
<evidence type="ECO:0000256" key="1">
    <source>
        <dbReference type="ARBA" id="ARBA00009797"/>
    </source>
</evidence>
<sequence length="296" mass="34646">MKIGSPEIFSRRFRRGRPFSVSDITETEWCEKQKEFKLLFGQHEITKAMKAGKARHKALEEEVTPRAKTHIKSAEEMWARTFMKFISGVNQLSRNGLTRELPLICRAEESVWIVGKIDEIRMPLLSSNRFATLVDTKTREKATLPGEAQKRKGRFQLMLYKHMWDMLAAGNFYPHEFIDNFSLHPNYKLSSQVIEHAAKSGFRLQTLIDLVTYFENICSFIPQADNQLMLRYELQEDQSLLGEEKFMYDADWVRAQIKSSLEFLLREREARYAPPDERWKCKCCRFTDICPVNSGV</sequence>
<evidence type="ECO:0000313" key="2">
    <source>
        <dbReference type="EMBL" id="KAL3649372.1"/>
    </source>
</evidence>
<gene>
    <name evidence="2" type="ORF">CASFOL_005775</name>
</gene>
<name>A0ABD3E6E1_9LAMI</name>
<dbReference type="AlphaFoldDB" id="A0ABD3E6E1"/>
<dbReference type="Pfam" id="PF09810">
    <property type="entry name" value="Exo5"/>
    <property type="match status" value="3"/>
</dbReference>
<comment type="caution">
    <text evidence="2">The sequence shown here is derived from an EMBL/GenBank/DDBJ whole genome shotgun (WGS) entry which is preliminary data.</text>
</comment>
<keyword evidence="3" id="KW-1185">Reference proteome</keyword>
<reference evidence="3" key="1">
    <citation type="journal article" date="2024" name="IScience">
        <title>Strigolactones Initiate the Formation of Haustorium-like Structures in Castilleja.</title>
        <authorList>
            <person name="Buerger M."/>
            <person name="Peterson D."/>
            <person name="Chory J."/>
        </authorList>
    </citation>
    <scope>NUCLEOTIDE SEQUENCE [LARGE SCALE GENOMIC DNA]</scope>
</reference>